<proteinExistence type="predicted"/>
<dbReference type="EMBL" id="CM017873">
    <property type="protein sequence ID" value="KAG1331909.1"/>
    <property type="molecule type" value="Genomic_DNA"/>
</dbReference>
<dbReference type="PANTHER" id="PTHR33607:SF2">
    <property type="entry name" value="ENDONUCLEASE-1"/>
    <property type="match status" value="1"/>
</dbReference>
<dbReference type="Pfam" id="PF04231">
    <property type="entry name" value="Endonuclease_1"/>
    <property type="match status" value="1"/>
</dbReference>
<keyword evidence="4" id="KW-1185">Reference proteome</keyword>
<dbReference type="AlphaFoldDB" id="A0A8K0MYA6"/>
<dbReference type="GO" id="GO:0004518">
    <property type="term" value="F:nuclease activity"/>
    <property type="evidence" value="ECO:0007669"/>
    <property type="project" value="UniProtKB-KW"/>
</dbReference>
<dbReference type="SUPFAM" id="SSF54060">
    <property type="entry name" value="His-Me finger endonucleases"/>
    <property type="match status" value="1"/>
</dbReference>
<accession>A0A8K0MYA6</accession>
<dbReference type="OrthoDB" id="2015847at2759"/>
<organism evidence="3 4">
    <name type="scientific">Cocos nucifera</name>
    <name type="common">Coconut palm</name>
    <dbReference type="NCBI Taxonomy" id="13894"/>
    <lineage>
        <taxon>Eukaryota</taxon>
        <taxon>Viridiplantae</taxon>
        <taxon>Streptophyta</taxon>
        <taxon>Embryophyta</taxon>
        <taxon>Tracheophyta</taxon>
        <taxon>Spermatophyta</taxon>
        <taxon>Magnoliopsida</taxon>
        <taxon>Liliopsida</taxon>
        <taxon>Arecaceae</taxon>
        <taxon>Arecoideae</taxon>
        <taxon>Cocoseae</taxon>
        <taxon>Attaleinae</taxon>
        <taxon>Cocos</taxon>
    </lineage>
</organism>
<comment type="caution">
    <text evidence="3">The sequence shown here is derived from an EMBL/GenBank/DDBJ whole genome shotgun (WGS) entry which is preliminary data.</text>
</comment>
<evidence type="ECO:0000256" key="1">
    <source>
        <dbReference type="ARBA" id="ARBA00022722"/>
    </source>
</evidence>
<keyword evidence="2" id="KW-0378">Hydrolase</keyword>
<reference evidence="3" key="2">
    <citation type="submission" date="2019-07" db="EMBL/GenBank/DDBJ databases">
        <authorList>
            <person name="Yang Y."/>
            <person name="Bocs S."/>
            <person name="Baudouin L."/>
        </authorList>
    </citation>
    <scope>NUCLEOTIDE SEQUENCE</scope>
    <source>
        <tissue evidence="3">Spear leaf of Hainan Tall coconut</tissue>
    </source>
</reference>
<reference evidence="3" key="1">
    <citation type="journal article" date="2017" name="Gigascience">
        <title>The genome draft of coconut (Cocos nucifera).</title>
        <authorList>
            <person name="Xiao Y."/>
            <person name="Xu P."/>
            <person name="Fan H."/>
            <person name="Baudouin L."/>
            <person name="Xia W."/>
            <person name="Bocs S."/>
            <person name="Xu J."/>
            <person name="Li Q."/>
            <person name="Guo A."/>
            <person name="Zhou L."/>
            <person name="Li J."/>
            <person name="Wu Y."/>
            <person name="Ma Z."/>
            <person name="Armero A."/>
            <person name="Issali A.E."/>
            <person name="Liu N."/>
            <person name="Peng M."/>
            <person name="Yang Y."/>
        </authorList>
    </citation>
    <scope>NUCLEOTIDE SEQUENCE</scope>
    <source>
        <tissue evidence="3">Spear leaf of Hainan Tall coconut</tissue>
    </source>
</reference>
<protein>
    <submittedName>
        <fullName evidence="3">Uncharacterized protein</fullName>
    </submittedName>
</protein>
<evidence type="ECO:0000256" key="2">
    <source>
        <dbReference type="ARBA" id="ARBA00022801"/>
    </source>
</evidence>
<dbReference type="PANTHER" id="PTHR33607">
    <property type="entry name" value="ENDONUCLEASE-1"/>
    <property type="match status" value="1"/>
</dbReference>
<evidence type="ECO:0000313" key="3">
    <source>
        <dbReference type="EMBL" id="KAG1331909.1"/>
    </source>
</evidence>
<keyword evidence="1" id="KW-0540">Nuclease</keyword>
<dbReference type="InterPro" id="IPR007346">
    <property type="entry name" value="Endonuclease-I"/>
</dbReference>
<dbReference type="GO" id="GO:0016787">
    <property type="term" value="F:hydrolase activity"/>
    <property type="evidence" value="ECO:0007669"/>
    <property type="project" value="UniProtKB-KW"/>
</dbReference>
<evidence type="ECO:0000313" key="4">
    <source>
        <dbReference type="Proteomes" id="UP000797356"/>
    </source>
</evidence>
<dbReference type="Proteomes" id="UP000797356">
    <property type="component" value="Chromosome 2"/>
</dbReference>
<sequence length="490" mass="53917">MVVVALLPQNLNFCRNPSSSPSFLATNLSSAVLICKRRDIGAKIRNNGSSWSSNSHGEKALSRRISIALPSRIWWAKLDNCFNLLVSGIITVSTLFTLSRVADAVSDQANSSTYQCEDAGSYYHDVDGLKGAALMKKLNSIVSPHRSLPYKEVWDALKILDAADIDNPESSSQVSSFSVNSSRGSKFYGECVAKSTHCLRPANNEASPDTETDKERWAPPLQARGDIARSLMYMAVSYGFHQPDGNSHLQLSDSPSMGRNEMGLLSALLQWNELDPPSRAERLRNERICRLYQHNRNPFIDHPEYANLIWKHGTPISPTVRNTLPKAWINEFHYNNKGKDQNEFIEIVVGPSTDAASLKLILYNGSNGRMYRSLSLSDKEAFSVSNSGSGFLICTAFIPIQNGPADGIALLSGRDGKQFEVLQFLSYGGIVRAADGPARGIESMDIMVQETEASSEHDSLGLTGQELGEYKWFKFSGDATPGEPNIGQRL</sequence>
<dbReference type="InterPro" id="IPR044925">
    <property type="entry name" value="His-Me_finger_sf"/>
</dbReference>
<name>A0A8K0MYA6_COCNU</name>
<gene>
    <name evidence="3" type="ORF">COCNU_02G018770</name>
</gene>